<accession>A0A9P7ADC1</accession>
<dbReference type="GeneID" id="64599122"/>
<keyword evidence="3" id="KW-1185">Reference proteome</keyword>
<dbReference type="InterPro" id="IPR041457">
    <property type="entry name" value="CxC2_KDZ-assoc"/>
</dbReference>
<dbReference type="EMBL" id="JABBWE010000091">
    <property type="protein sequence ID" value="KAG1786541.1"/>
    <property type="molecule type" value="Genomic_DNA"/>
</dbReference>
<dbReference type="InterPro" id="IPR040521">
    <property type="entry name" value="KDZ"/>
</dbReference>
<feature type="domain" description="CxC2-like cysteine cluster KDZ transposase-associated" evidence="1">
    <location>
        <begin position="119"/>
        <end position="162"/>
    </location>
</feature>
<dbReference type="Pfam" id="PF18758">
    <property type="entry name" value="KDZ"/>
    <property type="match status" value="1"/>
</dbReference>
<evidence type="ECO:0000313" key="2">
    <source>
        <dbReference type="EMBL" id="KAG1786541.1"/>
    </source>
</evidence>
<reference evidence="2" key="1">
    <citation type="journal article" date="2020" name="New Phytol.">
        <title>Comparative genomics reveals dynamic genome evolution in host specialist ectomycorrhizal fungi.</title>
        <authorList>
            <person name="Lofgren L.A."/>
            <person name="Nguyen N.H."/>
            <person name="Vilgalys R."/>
            <person name="Ruytinx J."/>
            <person name="Liao H.L."/>
            <person name="Branco S."/>
            <person name="Kuo A."/>
            <person name="LaButti K."/>
            <person name="Lipzen A."/>
            <person name="Andreopoulos W."/>
            <person name="Pangilinan J."/>
            <person name="Riley R."/>
            <person name="Hundley H."/>
            <person name="Na H."/>
            <person name="Barry K."/>
            <person name="Grigoriev I.V."/>
            <person name="Stajich J.E."/>
            <person name="Kennedy P.G."/>
        </authorList>
    </citation>
    <scope>NUCLEOTIDE SEQUENCE</scope>
    <source>
        <strain evidence="2">S12</strain>
    </source>
</reference>
<dbReference type="OrthoDB" id="3261436at2759"/>
<evidence type="ECO:0000313" key="3">
    <source>
        <dbReference type="Proteomes" id="UP000719766"/>
    </source>
</evidence>
<gene>
    <name evidence="2" type="ORF">HD556DRAFT_1434721</name>
</gene>
<name>A0A9P7ADC1_9AGAM</name>
<organism evidence="2 3">
    <name type="scientific">Suillus plorans</name>
    <dbReference type="NCBI Taxonomy" id="116603"/>
    <lineage>
        <taxon>Eukaryota</taxon>
        <taxon>Fungi</taxon>
        <taxon>Dikarya</taxon>
        <taxon>Basidiomycota</taxon>
        <taxon>Agaricomycotina</taxon>
        <taxon>Agaricomycetes</taxon>
        <taxon>Agaricomycetidae</taxon>
        <taxon>Boletales</taxon>
        <taxon>Suillineae</taxon>
        <taxon>Suillaceae</taxon>
        <taxon>Suillus</taxon>
    </lineage>
</organism>
<evidence type="ECO:0000259" key="1">
    <source>
        <dbReference type="Pfam" id="PF18803"/>
    </source>
</evidence>
<proteinExistence type="predicted"/>
<dbReference type="Proteomes" id="UP000719766">
    <property type="component" value="Unassembled WGS sequence"/>
</dbReference>
<sequence length="416" mass="47451">MHMSGRHVIGENSTAILSTSHAECKDTCFDFSEADNFFTMDGVTTSDMDWPQKHKRTTADHPLLIWLSERDNYLAELIRIDGRGDVGDIAVMIYKCTVANHLRLPTHRVDEVFFQRMSLKKLGLRIQLGHPVGQHCILPHQAFNDDFILIDTDGIYEIGLDFLLQQYQILSFKSKASAYEFYHTLVHLTDNTGLSKRKDHYESFMRMVHEWCHLKMVKCFSRGHDPNGVNATSPRECAVLCPACPQPGKNLPHGWEDVTKAKWWLYAIFVAIDANFRLKRHNVSSNKVDPSLAKGWAYFVEETEYKAFLGQCLGDEQEKSMCSSHNTVNMADTKLSQGLAATGMGTVDCACHNMKRPNGVGDLQKGEKYINMDYLFFSTLCGTQLQMLNVSYDIACQWHKHLWARMKFLPQSHALD</sequence>
<protein>
    <recommendedName>
        <fullName evidence="1">CxC2-like cysteine cluster KDZ transposase-associated domain-containing protein</fullName>
    </recommendedName>
</protein>
<dbReference type="Pfam" id="PF18803">
    <property type="entry name" value="CxC2"/>
    <property type="match status" value="2"/>
</dbReference>
<dbReference type="AlphaFoldDB" id="A0A9P7ADC1"/>
<feature type="domain" description="CxC2-like cysteine cluster KDZ transposase-associated" evidence="1">
    <location>
        <begin position="163"/>
        <end position="193"/>
    </location>
</feature>
<comment type="caution">
    <text evidence="2">The sequence shown here is derived from an EMBL/GenBank/DDBJ whole genome shotgun (WGS) entry which is preliminary data.</text>
</comment>
<dbReference type="RefSeq" id="XP_041153976.1">
    <property type="nucleotide sequence ID" value="XM_041305358.1"/>
</dbReference>